<keyword evidence="1" id="KW-1133">Transmembrane helix</keyword>
<dbReference type="Pfam" id="PF04240">
    <property type="entry name" value="Caroten_synth"/>
    <property type="match status" value="1"/>
</dbReference>
<keyword evidence="3" id="KW-1185">Reference proteome</keyword>
<name>A0A1H4GHA8_9SPHI</name>
<dbReference type="OrthoDB" id="9811293at2"/>
<dbReference type="AlphaFoldDB" id="A0A1H4GHA8"/>
<feature type="transmembrane region" description="Helical" evidence="1">
    <location>
        <begin position="196"/>
        <end position="219"/>
    </location>
</feature>
<keyword evidence="1" id="KW-0812">Transmembrane</keyword>
<dbReference type="STRING" id="425514.SAMN05443550_11012"/>
<gene>
    <name evidence="2" type="ORF">SAMN05443550_11012</name>
</gene>
<feature type="transmembrane region" description="Helical" evidence="1">
    <location>
        <begin position="269"/>
        <end position="288"/>
    </location>
</feature>
<feature type="transmembrane region" description="Helical" evidence="1">
    <location>
        <begin position="84"/>
        <end position="102"/>
    </location>
</feature>
<feature type="transmembrane region" description="Helical" evidence="1">
    <location>
        <begin position="240"/>
        <end position="257"/>
    </location>
</feature>
<reference evidence="2 3" key="1">
    <citation type="submission" date="2016-10" db="EMBL/GenBank/DDBJ databases">
        <authorList>
            <person name="de Groot N.N."/>
        </authorList>
    </citation>
    <scope>NUCLEOTIDE SEQUENCE [LARGE SCALE GENOMIC DNA]</scope>
    <source>
        <strain evidence="2 3">DSM 19033</strain>
    </source>
</reference>
<organism evidence="2 3">
    <name type="scientific">Pedobacter hartonius</name>
    <dbReference type="NCBI Taxonomy" id="425514"/>
    <lineage>
        <taxon>Bacteria</taxon>
        <taxon>Pseudomonadati</taxon>
        <taxon>Bacteroidota</taxon>
        <taxon>Sphingobacteriia</taxon>
        <taxon>Sphingobacteriales</taxon>
        <taxon>Sphingobacteriaceae</taxon>
        <taxon>Pedobacter</taxon>
    </lineage>
</organism>
<accession>A0A1H4GHA8</accession>
<feature type="transmembrane region" description="Helical" evidence="1">
    <location>
        <begin position="155"/>
        <end position="176"/>
    </location>
</feature>
<evidence type="ECO:0000256" key="1">
    <source>
        <dbReference type="SAM" id="Phobius"/>
    </source>
</evidence>
<feature type="transmembrane region" description="Helical" evidence="1">
    <location>
        <begin position="122"/>
        <end position="143"/>
    </location>
</feature>
<evidence type="ECO:0000313" key="2">
    <source>
        <dbReference type="EMBL" id="SEB08390.1"/>
    </source>
</evidence>
<dbReference type="EMBL" id="FNRA01000010">
    <property type="protein sequence ID" value="SEB08390.1"/>
    <property type="molecule type" value="Genomic_DNA"/>
</dbReference>
<protein>
    <submittedName>
        <fullName evidence="2">Putative membrane protein</fullName>
    </submittedName>
</protein>
<feature type="transmembrane region" description="Helical" evidence="1">
    <location>
        <begin position="33"/>
        <end position="49"/>
    </location>
</feature>
<dbReference type="Proteomes" id="UP000198850">
    <property type="component" value="Unassembled WGS sequence"/>
</dbReference>
<dbReference type="PANTHER" id="PTHR39419:SF1">
    <property type="entry name" value="SLL0814 PROTEIN"/>
    <property type="match status" value="1"/>
</dbReference>
<sequence>MMKKKNYMSTNQITTNSLSQAAISKEKANITQYIKWGFIILFIILTVAVRIDLPVIPIKAIMFVPMIVFAWIHGSQRYGISTMIIWFVITWLVSNGFEALSIRTGFPFGHYHYAKMPGPRVLDVPIIIMALYFALSYTSWTVAQMVTGNFGKKIVGVYQIFIPITTAVIMSMFDLVGDPQASTLSSDWVWERGGAYYGVPISNYAGWIFVVYVFMQIFTWFISKKNIDVSKDAVTTSRSYWLEASIVYLSMGLGVVLEGFTRTAHVEVYSSMAMISVFTMVFTAMISISNLKFINNKF</sequence>
<evidence type="ECO:0000313" key="3">
    <source>
        <dbReference type="Proteomes" id="UP000198850"/>
    </source>
</evidence>
<keyword evidence="1" id="KW-0472">Membrane</keyword>
<feature type="transmembrane region" description="Helical" evidence="1">
    <location>
        <begin position="55"/>
        <end position="72"/>
    </location>
</feature>
<dbReference type="PANTHER" id="PTHR39419">
    <property type="entry name" value="SLL0814 PROTEIN"/>
    <property type="match status" value="1"/>
</dbReference>
<proteinExistence type="predicted"/>
<dbReference type="InterPro" id="IPR007354">
    <property type="entry name" value="CruF-like"/>
</dbReference>